<dbReference type="RefSeq" id="WP_154468177.1">
    <property type="nucleotide sequence ID" value="NZ_JAXDZL010000027.1"/>
</dbReference>
<proteinExistence type="predicted"/>
<organism evidence="2 3">
    <name type="scientific">Eisenbergiella porci</name>
    <dbReference type="NCBI Taxonomy" id="2652274"/>
    <lineage>
        <taxon>Bacteria</taxon>
        <taxon>Bacillati</taxon>
        <taxon>Bacillota</taxon>
        <taxon>Clostridia</taxon>
        <taxon>Lachnospirales</taxon>
        <taxon>Lachnospiraceae</taxon>
        <taxon>Eisenbergiella</taxon>
    </lineage>
</organism>
<keyword evidence="3" id="KW-1185">Reference proteome</keyword>
<name>A0A6N7WQ45_9FIRM</name>
<reference evidence="2 3" key="1">
    <citation type="submission" date="2019-08" db="EMBL/GenBank/DDBJ databases">
        <title>In-depth cultivation of the pig gut microbiome towards novel bacterial diversity and tailored functional studies.</title>
        <authorList>
            <person name="Wylensek D."/>
            <person name="Hitch T.C.A."/>
            <person name="Clavel T."/>
        </authorList>
    </citation>
    <scope>NUCLEOTIDE SEQUENCE [LARGE SCALE GENOMIC DNA]</scope>
    <source>
        <strain evidence="2 3">WCA-389-WT-23B</strain>
    </source>
</reference>
<dbReference type="Proteomes" id="UP000436047">
    <property type="component" value="Unassembled WGS sequence"/>
</dbReference>
<feature type="domain" description="Pesticidal crystal protein Cry22Aa Ig-like" evidence="1">
    <location>
        <begin position="34"/>
        <end position="87"/>
    </location>
</feature>
<dbReference type="AlphaFoldDB" id="A0A6N7WQ45"/>
<evidence type="ECO:0000313" key="3">
    <source>
        <dbReference type="Proteomes" id="UP000436047"/>
    </source>
</evidence>
<dbReference type="InterPro" id="IPR032179">
    <property type="entry name" value="Cry22Aa_Ig-like"/>
</dbReference>
<dbReference type="Pfam" id="PF16403">
    <property type="entry name" value="Bact_surface_Ig-like"/>
    <property type="match status" value="1"/>
</dbReference>
<sequence>MLFNVKNKRGNIKQVQYDFHVTDTVPPELTVLKDTVYVAKGSSYQPESNAEAADADSCTVEASGDYDLNAEGTYEIVFTAKDGSGNDCLFRNAKLGDSAEVIQRYETGELFTKQDEDNGESLIIYEDAVEGEDAYITENLRKKRVREGCMATVVPRVRP</sequence>
<gene>
    <name evidence="2" type="ORF">FYJ45_27445</name>
</gene>
<evidence type="ECO:0000313" key="2">
    <source>
        <dbReference type="EMBL" id="MSS91814.1"/>
    </source>
</evidence>
<accession>A0A6N7WQ45</accession>
<dbReference type="InterPro" id="IPR013783">
    <property type="entry name" value="Ig-like_fold"/>
</dbReference>
<dbReference type="Gene3D" id="2.60.40.10">
    <property type="entry name" value="Immunoglobulins"/>
    <property type="match status" value="1"/>
</dbReference>
<comment type="caution">
    <text evidence="2">The sequence shown here is derived from an EMBL/GenBank/DDBJ whole genome shotgun (WGS) entry which is preliminary data.</text>
</comment>
<dbReference type="GeneID" id="86056723"/>
<dbReference type="EMBL" id="VUMI01000081">
    <property type="protein sequence ID" value="MSS91814.1"/>
    <property type="molecule type" value="Genomic_DNA"/>
</dbReference>
<evidence type="ECO:0000259" key="1">
    <source>
        <dbReference type="Pfam" id="PF16403"/>
    </source>
</evidence>
<protein>
    <submittedName>
        <fullName evidence="2">DUF5011 domain-containing protein</fullName>
    </submittedName>
</protein>